<feature type="region of interest" description="Disordered" evidence="1">
    <location>
        <begin position="91"/>
        <end position="110"/>
    </location>
</feature>
<comment type="caution">
    <text evidence="2">The sequence shown here is derived from an EMBL/GenBank/DDBJ whole genome shotgun (WGS) entry which is preliminary data.</text>
</comment>
<sequence>MAEFAPIIQVVAWGTRLSLRLYGFGISNPSATRDANRIAKSVSLFSLMLKQVGTLLREDVTSPSPESYETVQDVTLLAQNAFAAIEHVVSTKPPPDASRDSDSPLSSPPRKLDLVSKSKLHYLLAYVDALNSTLSVMLQAFYTVRVIAWSRSRQERAPASAADAVANERSQLEVLVIDQQLLLLDVSEAHDEYRRSRDFAGSPSNSVYSDHRDPTADQDRTPSPSTLEKYKDQSIKAATLQASLTESSAFVRRISSGFSADILHRWTRLGEIERRLSTADEYPGTLQKFPQVLQRRDSYQPRVESESRERATSNGLGIPWRLWQGSNRWDFVDDQVMNSNTQVPVEKAYTERNSWTEIMQTWVRREAIEEARFSFNQVQKEMPDGNRTRFETCFCIGKPLTYAEIRGLVDRSIELFRQAQYDPRLSAELSDSKTSARSINTLLEGLPDILRGI</sequence>
<proteinExistence type="predicted"/>
<keyword evidence="3" id="KW-1185">Reference proteome</keyword>
<feature type="region of interest" description="Disordered" evidence="1">
    <location>
        <begin position="195"/>
        <end position="229"/>
    </location>
</feature>
<feature type="compositionally biased region" description="Basic and acidic residues" evidence="1">
    <location>
        <begin position="209"/>
        <end position="220"/>
    </location>
</feature>
<protein>
    <submittedName>
        <fullName evidence="2">Uncharacterized protein</fullName>
    </submittedName>
</protein>
<name>A0ABR3CB75_9PEZI</name>
<dbReference type="EMBL" id="JAJVCZ030000007">
    <property type="protein sequence ID" value="KAL0257858.1"/>
    <property type="molecule type" value="Genomic_DNA"/>
</dbReference>
<dbReference type="RefSeq" id="XP_066630887.1">
    <property type="nucleotide sequence ID" value="XM_066778450.1"/>
</dbReference>
<accession>A0ABR3CB75</accession>
<dbReference type="GeneID" id="92011109"/>
<organism evidence="2 3">
    <name type="scientific">Diplodia seriata</name>
    <dbReference type="NCBI Taxonomy" id="420778"/>
    <lineage>
        <taxon>Eukaryota</taxon>
        <taxon>Fungi</taxon>
        <taxon>Dikarya</taxon>
        <taxon>Ascomycota</taxon>
        <taxon>Pezizomycotina</taxon>
        <taxon>Dothideomycetes</taxon>
        <taxon>Dothideomycetes incertae sedis</taxon>
        <taxon>Botryosphaeriales</taxon>
        <taxon>Botryosphaeriaceae</taxon>
        <taxon>Diplodia</taxon>
    </lineage>
</organism>
<evidence type="ECO:0000256" key="1">
    <source>
        <dbReference type="SAM" id="MobiDB-lite"/>
    </source>
</evidence>
<evidence type="ECO:0000313" key="3">
    <source>
        <dbReference type="Proteomes" id="UP001430584"/>
    </source>
</evidence>
<reference evidence="2 3" key="1">
    <citation type="submission" date="2024-02" db="EMBL/GenBank/DDBJ databases">
        <title>De novo assembly and annotation of 12 fungi associated with fruit tree decline syndrome in Ontario, Canada.</title>
        <authorList>
            <person name="Sulman M."/>
            <person name="Ellouze W."/>
            <person name="Ilyukhin E."/>
        </authorList>
    </citation>
    <scope>NUCLEOTIDE SEQUENCE [LARGE SCALE GENOMIC DNA]</scope>
    <source>
        <strain evidence="2 3">FDS-637</strain>
    </source>
</reference>
<gene>
    <name evidence="2" type="ORF">SLS55_007024</name>
</gene>
<evidence type="ECO:0000313" key="2">
    <source>
        <dbReference type="EMBL" id="KAL0257858.1"/>
    </source>
</evidence>
<dbReference type="Proteomes" id="UP001430584">
    <property type="component" value="Unassembled WGS sequence"/>
</dbReference>